<protein>
    <submittedName>
        <fullName evidence="2">Uncharacterized protein</fullName>
    </submittedName>
</protein>
<sequence>MFARKAKASDLMGSLQRFNDMTRDSVSRVKHLKILLDSLSTQEKRQLIEEHSFETFHLVDELLLSADIVANPQGAVEGESGLWTLEQVLCFAPELVGNGWQRHAIEAILKKALYPRNLLAIRKIAIRLFLIFYQSLSIFGKVTEDLDRVFQCLLPYFPLSNGQNTELVLQEYCHSAGWYFCDMQSCKIIEVPKLATSGTTHWSDRSVGSPTMPGNPVSNAKERAQMLQVYLDKFLEYCTRESVRIEWSDEKKRFQCASFIIDRSELMYRLCQSATRVCSHSDKYSQEMSSAFAMTVLSNMVLIKAVRQIEVDDKLWDEVHNVFQRGIWIQMAQQWARLSQSVTRAMILHLAHVDIFTQEDLDKANIRLQNEKLASNKKVEASEDENTEENSAENESNGDNTSFLDADDITNAVQVNLDPLAHWIAARLVQTPVNLLPNCIASLGMVLNSSRQPSSILQAHILHAFMRLIKAGDPQVLPHVSSMSPRHLMVLSQNLLQAIPAMMSENPPTTHALKVLALLCPSNAAAEQLLLKQLSPSEISLTHALLCVNALCMLVIQRGDSELMSKWCFEQFRLFVTSAYELKYSGQ</sequence>
<proteinExistence type="predicted"/>
<keyword evidence="3" id="KW-1185">Reference proteome</keyword>
<dbReference type="PANTHER" id="PTHR10063:SF11">
    <property type="entry name" value="RHO GTPASE-ACTIVATING PROTEIN CG5521-RELATED"/>
    <property type="match status" value="1"/>
</dbReference>
<evidence type="ECO:0000313" key="2">
    <source>
        <dbReference type="EMBL" id="PIO73575.1"/>
    </source>
</evidence>
<dbReference type="EMBL" id="KZ345427">
    <property type="protein sequence ID" value="PIO73575.1"/>
    <property type="molecule type" value="Genomic_DNA"/>
</dbReference>
<feature type="compositionally biased region" description="Acidic residues" evidence="1">
    <location>
        <begin position="382"/>
        <end position="392"/>
    </location>
</feature>
<dbReference type="OrthoDB" id="19311at2759"/>
<evidence type="ECO:0000313" key="3">
    <source>
        <dbReference type="Proteomes" id="UP000230423"/>
    </source>
</evidence>
<gene>
    <name evidence="2" type="ORF">TELCIR_04447</name>
</gene>
<dbReference type="GO" id="GO:0005737">
    <property type="term" value="C:cytoplasm"/>
    <property type="evidence" value="ECO:0007669"/>
    <property type="project" value="TreeGrafter"/>
</dbReference>
<feature type="region of interest" description="Disordered" evidence="1">
    <location>
        <begin position="375"/>
        <end position="403"/>
    </location>
</feature>
<dbReference type="AlphaFoldDB" id="A0A2G9UTK7"/>
<reference evidence="2 3" key="1">
    <citation type="submission" date="2015-09" db="EMBL/GenBank/DDBJ databases">
        <title>Draft genome of the parasitic nematode Teladorsagia circumcincta isolate WARC Sus (inbred).</title>
        <authorList>
            <person name="Mitreva M."/>
        </authorList>
    </citation>
    <scope>NUCLEOTIDE SEQUENCE [LARGE SCALE GENOMIC DNA]</scope>
    <source>
        <strain evidence="2 3">S</strain>
    </source>
</reference>
<dbReference type="PANTHER" id="PTHR10063">
    <property type="entry name" value="TUBERIN"/>
    <property type="match status" value="1"/>
</dbReference>
<name>A0A2G9UTK7_TELCI</name>
<dbReference type="InterPro" id="IPR027107">
    <property type="entry name" value="Tuberin/Ral-act_asu"/>
</dbReference>
<dbReference type="Proteomes" id="UP000230423">
    <property type="component" value="Unassembled WGS sequence"/>
</dbReference>
<evidence type="ECO:0000256" key="1">
    <source>
        <dbReference type="SAM" id="MobiDB-lite"/>
    </source>
</evidence>
<organism evidence="2 3">
    <name type="scientific">Teladorsagia circumcincta</name>
    <name type="common">Brown stomach worm</name>
    <name type="synonym">Ostertagia circumcincta</name>
    <dbReference type="NCBI Taxonomy" id="45464"/>
    <lineage>
        <taxon>Eukaryota</taxon>
        <taxon>Metazoa</taxon>
        <taxon>Ecdysozoa</taxon>
        <taxon>Nematoda</taxon>
        <taxon>Chromadorea</taxon>
        <taxon>Rhabditida</taxon>
        <taxon>Rhabditina</taxon>
        <taxon>Rhabditomorpha</taxon>
        <taxon>Strongyloidea</taxon>
        <taxon>Trichostrongylidae</taxon>
        <taxon>Teladorsagia</taxon>
    </lineage>
</organism>
<accession>A0A2G9UTK7</accession>
<dbReference type="GO" id="GO:0005096">
    <property type="term" value="F:GTPase activator activity"/>
    <property type="evidence" value="ECO:0007669"/>
    <property type="project" value="InterPro"/>
</dbReference>
<dbReference type="GO" id="GO:0005634">
    <property type="term" value="C:nucleus"/>
    <property type="evidence" value="ECO:0007669"/>
    <property type="project" value="InterPro"/>
</dbReference>